<evidence type="ECO:0000313" key="2">
    <source>
        <dbReference type="EMBL" id="KAA8633284.1"/>
    </source>
</evidence>
<proteinExistence type="predicted"/>
<accession>A0A8S8ZR97</accession>
<reference evidence="2 3" key="1">
    <citation type="submission" date="2017-07" db="EMBL/GenBank/DDBJ databases">
        <title>Genome sequence of the Sordaria macrospora wild type strain R19027.</title>
        <authorList>
            <person name="Nowrousian M."/>
            <person name="Teichert I."/>
            <person name="Kueck U."/>
        </authorList>
    </citation>
    <scope>NUCLEOTIDE SEQUENCE [LARGE SCALE GENOMIC DNA]</scope>
    <source>
        <strain evidence="2 3">R19027</strain>
        <tissue evidence="2">Mycelium</tissue>
    </source>
</reference>
<feature type="region of interest" description="Disordered" evidence="1">
    <location>
        <begin position="163"/>
        <end position="182"/>
    </location>
</feature>
<feature type="region of interest" description="Disordered" evidence="1">
    <location>
        <begin position="62"/>
        <end position="95"/>
    </location>
</feature>
<evidence type="ECO:0000313" key="3">
    <source>
        <dbReference type="Proteomes" id="UP000433876"/>
    </source>
</evidence>
<feature type="region of interest" description="Disordered" evidence="1">
    <location>
        <begin position="16"/>
        <end position="42"/>
    </location>
</feature>
<feature type="compositionally biased region" description="Polar residues" evidence="1">
    <location>
        <begin position="17"/>
        <end position="26"/>
    </location>
</feature>
<name>A0A8S8ZR97_SORMA</name>
<evidence type="ECO:0000256" key="1">
    <source>
        <dbReference type="SAM" id="MobiDB-lite"/>
    </source>
</evidence>
<feature type="compositionally biased region" description="Low complexity" evidence="1">
    <location>
        <begin position="119"/>
        <end position="139"/>
    </location>
</feature>
<feature type="region of interest" description="Disordered" evidence="1">
    <location>
        <begin position="117"/>
        <end position="139"/>
    </location>
</feature>
<dbReference type="Proteomes" id="UP000433876">
    <property type="component" value="Unassembled WGS sequence"/>
</dbReference>
<dbReference type="AlphaFoldDB" id="A0A8S8ZR97"/>
<protein>
    <submittedName>
        <fullName evidence="2">Uncharacterized protein</fullName>
    </submittedName>
</protein>
<gene>
    <name evidence="2" type="ORF">SMACR_02131</name>
</gene>
<comment type="caution">
    <text evidence="2">The sequence shown here is derived from an EMBL/GenBank/DDBJ whole genome shotgun (WGS) entry which is preliminary data.</text>
</comment>
<dbReference type="EMBL" id="NMPR01000039">
    <property type="protein sequence ID" value="KAA8633284.1"/>
    <property type="molecule type" value="Genomic_DNA"/>
</dbReference>
<sequence length="227" mass="24847">MFYGFAKRRTWGISWGRNRTTKTTRPTCAENEPRPNDQSRAYTNLGGLEGIKCAARHVEVGEDCDGDDHDENDRRDYDRQPGPAPPSIMDFEEGGGLWTTATVATRRNTYADGTLLSHRSLPSAPASTLSSPSPRRLSSVPTVVPAAATASATVSFVLSSLRSRRSSRRSSRSRARPRSPRSKQVKLSAFFGSLSWGEINKHGCARLTVSLLRCSIGKRGLHSIAMP</sequence>
<organism evidence="2 3">
    <name type="scientific">Sordaria macrospora</name>
    <dbReference type="NCBI Taxonomy" id="5147"/>
    <lineage>
        <taxon>Eukaryota</taxon>
        <taxon>Fungi</taxon>
        <taxon>Dikarya</taxon>
        <taxon>Ascomycota</taxon>
        <taxon>Pezizomycotina</taxon>
        <taxon>Sordariomycetes</taxon>
        <taxon>Sordariomycetidae</taxon>
        <taxon>Sordariales</taxon>
        <taxon>Sordariaceae</taxon>
        <taxon>Sordaria</taxon>
    </lineage>
</organism>